<evidence type="ECO:0000313" key="1">
    <source>
        <dbReference type="EMBL" id="MDK6028117.1"/>
    </source>
</evidence>
<dbReference type="RefSeq" id="WP_285273091.1">
    <property type="nucleotide sequence ID" value="NZ_JASNVW010000001.1"/>
</dbReference>
<dbReference type="Proteomes" id="UP001529235">
    <property type="component" value="Unassembled WGS sequence"/>
</dbReference>
<accession>A0ABD4Z472</accession>
<name>A0ABD4Z472_9CREN</name>
<protein>
    <submittedName>
        <fullName evidence="1">Uncharacterized protein</fullName>
    </submittedName>
</protein>
<dbReference type="EMBL" id="JASNVW010000001">
    <property type="protein sequence ID" value="MDK6028117.1"/>
    <property type="molecule type" value="Genomic_DNA"/>
</dbReference>
<comment type="caution">
    <text evidence="1">The sequence shown here is derived from an EMBL/GenBank/DDBJ whole genome shotgun (WGS) entry which is preliminary data.</text>
</comment>
<gene>
    <name evidence="1" type="ORF">QPL79_01900</name>
</gene>
<keyword evidence="2" id="KW-1185">Reference proteome</keyword>
<evidence type="ECO:0000313" key="2">
    <source>
        <dbReference type="Proteomes" id="UP001529235"/>
    </source>
</evidence>
<sequence length="101" mass="10992">MLTCMDVNLNFAGSKIRIVITTNSPNVCEEIRNVIESGRMGFSSLLKIVEAHGGCLIGSEKPLEITTKDNAVKVVAEPTSIFISMYWGTVVDKVREVCKGS</sequence>
<reference evidence="1 2" key="1">
    <citation type="submission" date="2023-05" db="EMBL/GenBank/DDBJ databases">
        <title>A new hyperthermophilic archaea 'Ignisphaera cupida' sp. nov. and description of the family 'Ignisphaeraceae' fam. nov.</title>
        <authorList>
            <person name="Podosokorskaya O.A."/>
            <person name="Elcheninov A.G."/>
            <person name="Klukina A."/>
            <person name="Merkel A.Y."/>
        </authorList>
    </citation>
    <scope>NUCLEOTIDE SEQUENCE [LARGE SCALE GENOMIC DNA]</scope>
    <source>
        <strain evidence="1 2">4213-co</strain>
    </source>
</reference>
<proteinExistence type="predicted"/>
<dbReference type="AlphaFoldDB" id="A0ABD4Z472"/>
<organism evidence="1 2">
    <name type="scientific">Ignisphaera cupida</name>
    <dbReference type="NCBI Taxonomy" id="3050454"/>
    <lineage>
        <taxon>Archaea</taxon>
        <taxon>Thermoproteota</taxon>
        <taxon>Thermoprotei</taxon>
        <taxon>Desulfurococcales</taxon>
        <taxon>Desulfurococcaceae</taxon>
        <taxon>Ignisphaera</taxon>
    </lineage>
</organism>